<feature type="domain" description="Histidine kinase" evidence="16">
    <location>
        <begin position="488"/>
        <end position="595"/>
    </location>
</feature>
<evidence type="ECO:0000256" key="5">
    <source>
        <dbReference type="ARBA" id="ARBA00022553"/>
    </source>
</evidence>
<reference evidence="19" key="1">
    <citation type="journal article" date="2019" name="Int. J. Syst. Evol. Microbiol.">
        <title>The Global Catalogue of Microorganisms (GCM) 10K type strain sequencing project: providing services to taxonomists for standard genome sequencing and annotation.</title>
        <authorList>
            <consortium name="The Broad Institute Genomics Platform"/>
            <consortium name="The Broad Institute Genome Sequencing Center for Infectious Disease"/>
            <person name="Wu L."/>
            <person name="Ma J."/>
        </authorList>
    </citation>
    <scope>NUCLEOTIDE SEQUENCE [LARGE SCALE GENOMIC DNA]</scope>
    <source>
        <strain evidence="19">GH52</strain>
    </source>
</reference>
<dbReference type="GO" id="GO:0004673">
    <property type="term" value="F:protein histidine kinase activity"/>
    <property type="evidence" value="ECO:0007669"/>
    <property type="project" value="UniProtKB-EC"/>
</dbReference>
<dbReference type="InterPro" id="IPR010559">
    <property type="entry name" value="Sig_transdc_His_kin_internal"/>
</dbReference>
<evidence type="ECO:0000313" key="19">
    <source>
        <dbReference type="Proteomes" id="UP001597362"/>
    </source>
</evidence>
<evidence type="ECO:0000256" key="10">
    <source>
        <dbReference type="ARBA" id="ARBA00022840"/>
    </source>
</evidence>
<keyword evidence="5" id="KW-0597">Phosphoprotein</keyword>
<evidence type="ECO:0000259" key="16">
    <source>
        <dbReference type="PROSITE" id="PS50109"/>
    </source>
</evidence>
<dbReference type="EC" id="2.7.13.3" evidence="3"/>
<feature type="coiled-coil region" evidence="14">
    <location>
        <begin position="363"/>
        <end position="393"/>
    </location>
</feature>
<evidence type="ECO:0000256" key="14">
    <source>
        <dbReference type="SAM" id="Coils"/>
    </source>
</evidence>
<dbReference type="Pfam" id="PF02743">
    <property type="entry name" value="dCache_1"/>
    <property type="match status" value="1"/>
</dbReference>
<dbReference type="InterPro" id="IPR050640">
    <property type="entry name" value="Bact_2-comp_sensor_kinase"/>
</dbReference>
<protein>
    <recommendedName>
        <fullName evidence="3">histidine kinase</fullName>
        <ecNumber evidence="3">2.7.13.3</ecNumber>
    </recommendedName>
</protein>
<evidence type="ECO:0000256" key="6">
    <source>
        <dbReference type="ARBA" id="ARBA00022679"/>
    </source>
</evidence>
<dbReference type="Proteomes" id="UP001597362">
    <property type="component" value="Unassembled WGS sequence"/>
</dbReference>
<keyword evidence="13 15" id="KW-0472">Membrane</keyword>
<comment type="caution">
    <text evidence="18">The sequence shown here is derived from an EMBL/GenBank/DDBJ whole genome shotgun (WGS) entry which is preliminary data.</text>
</comment>
<dbReference type="SUPFAM" id="SSF158472">
    <property type="entry name" value="HAMP domain-like"/>
    <property type="match status" value="1"/>
</dbReference>
<evidence type="ECO:0000256" key="1">
    <source>
        <dbReference type="ARBA" id="ARBA00000085"/>
    </source>
</evidence>
<keyword evidence="4" id="KW-1003">Cell membrane</keyword>
<keyword evidence="12" id="KW-0902">Two-component regulatory system</keyword>
<keyword evidence="14" id="KW-0175">Coiled coil</keyword>
<dbReference type="SUPFAM" id="SSF55874">
    <property type="entry name" value="ATPase domain of HSP90 chaperone/DNA topoisomerase II/histidine kinase"/>
    <property type="match status" value="1"/>
</dbReference>
<dbReference type="PANTHER" id="PTHR34220">
    <property type="entry name" value="SENSOR HISTIDINE KINASE YPDA"/>
    <property type="match status" value="1"/>
</dbReference>
<dbReference type="Pfam" id="PF06580">
    <property type="entry name" value="His_kinase"/>
    <property type="match status" value="1"/>
</dbReference>
<comment type="subcellular location">
    <subcellularLocation>
        <location evidence="2">Cell membrane</location>
        <topology evidence="2">Multi-pass membrane protein</topology>
    </subcellularLocation>
</comment>
<evidence type="ECO:0000256" key="2">
    <source>
        <dbReference type="ARBA" id="ARBA00004651"/>
    </source>
</evidence>
<comment type="catalytic activity">
    <reaction evidence="1">
        <text>ATP + protein L-histidine = ADP + protein N-phospho-L-histidine.</text>
        <dbReference type="EC" id="2.7.13.3"/>
    </reaction>
</comment>
<evidence type="ECO:0000256" key="4">
    <source>
        <dbReference type="ARBA" id="ARBA00022475"/>
    </source>
</evidence>
<organism evidence="18 19">
    <name type="scientific">Paenibacillus yanchengensis</name>
    <dbReference type="NCBI Taxonomy" id="2035833"/>
    <lineage>
        <taxon>Bacteria</taxon>
        <taxon>Bacillati</taxon>
        <taxon>Bacillota</taxon>
        <taxon>Bacilli</taxon>
        <taxon>Bacillales</taxon>
        <taxon>Paenibacillaceae</taxon>
        <taxon>Paenibacillus</taxon>
    </lineage>
</organism>
<feature type="transmembrane region" description="Helical" evidence="15">
    <location>
        <begin position="304"/>
        <end position="324"/>
    </location>
</feature>
<sequence length="600" mass="68056">MLLWNKLHTLLRQTNIKSRLIIALLLITIVPIVLSGLYSYKGASDAIRSKISTYSAEIMKQIRKNVQLENKKYIGLSDSIMLNSSVQQYMQQYNQLDEVSKKEMSVYINRLLTEKLDLLQKIKSVKIIDTTGQVIYDMGYNSIHDRDIARVIQSMQRGDGSDQWSYLTTEQGEACIVLTRPISSLQHWDTDLGYIMISISEPLYSSELYADVDMGTGADIFIADQQGVVISSRYQANIVQQPFYDQKLMPAVIAHEANNEPSFLTHLAGAQHLIAYSYDMFSSWYLVSTIPDSYLNNETKSIQYTIFLLSLLLIVISVFLALLISKTIYKPIIKLVEQAGRITRGNLQVPIVDEGKDEISYLTDRFNNMVVRIQQLLEETEREQQQKREIEIQMLQAQINPHFLFNALNSLKWTAQLSQADSVSTGLGALAALLRNTIVDKQEHVSLTEEIRNIDHYVIIQKMRYGATFDVNVELDPQVEQCLVPKFILQPLVENAIIHGQEGIQHHLIITITCSLQHNMLQITISDNGAGIPEQRLEQLLQGERSEKSSGRLANIGLMNVQDRIVLSFGKQYGLRIVSKVNEGTIVYVALPLVESEKVN</sequence>
<dbReference type="Pfam" id="PF00672">
    <property type="entry name" value="HAMP"/>
    <property type="match status" value="1"/>
</dbReference>
<evidence type="ECO:0000256" key="7">
    <source>
        <dbReference type="ARBA" id="ARBA00022692"/>
    </source>
</evidence>
<dbReference type="EMBL" id="JBHUHO010000007">
    <property type="protein sequence ID" value="MFD2114582.1"/>
    <property type="molecule type" value="Genomic_DNA"/>
</dbReference>
<dbReference type="Gene3D" id="6.10.340.10">
    <property type="match status" value="1"/>
</dbReference>
<keyword evidence="8" id="KW-0547">Nucleotide-binding</keyword>
<evidence type="ECO:0000256" key="15">
    <source>
        <dbReference type="SAM" id="Phobius"/>
    </source>
</evidence>
<dbReference type="CDD" id="cd06225">
    <property type="entry name" value="HAMP"/>
    <property type="match status" value="1"/>
</dbReference>
<dbReference type="PROSITE" id="PS50109">
    <property type="entry name" value="HIS_KIN"/>
    <property type="match status" value="1"/>
</dbReference>
<dbReference type="SMART" id="SM00387">
    <property type="entry name" value="HATPase_c"/>
    <property type="match status" value="1"/>
</dbReference>
<dbReference type="Gene3D" id="3.30.565.10">
    <property type="entry name" value="Histidine kinase-like ATPase, C-terminal domain"/>
    <property type="match status" value="1"/>
</dbReference>
<keyword evidence="7 15" id="KW-0812">Transmembrane</keyword>
<keyword evidence="19" id="KW-1185">Reference proteome</keyword>
<keyword evidence="6 18" id="KW-0808">Transferase</keyword>
<dbReference type="PANTHER" id="PTHR34220:SF7">
    <property type="entry name" value="SENSOR HISTIDINE KINASE YPDA"/>
    <property type="match status" value="1"/>
</dbReference>
<dbReference type="CDD" id="cd18774">
    <property type="entry name" value="PDC2_HK_sensor"/>
    <property type="match status" value="1"/>
</dbReference>
<evidence type="ECO:0000256" key="9">
    <source>
        <dbReference type="ARBA" id="ARBA00022777"/>
    </source>
</evidence>
<dbReference type="InterPro" id="IPR003660">
    <property type="entry name" value="HAMP_dom"/>
</dbReference>
<evidence type="ECO:0000256" key="13">
    <source>
        <dbReference type="ARBA" id="ARBA00023136"/>
    </source>
</evidence>
<dbReference type="Pfam" id="PF02518">
    <property type="entry name" value="HATPase_c"/>
    <property type="match status" value="1"/>
</dbReference>
<evidence type="ECO:0000256" key="3">
    <source>
        <dbReference type="ARBA" id="ARBA00012438"/>
    </source>
</evidence>
<dbReference type="SMART" id="SM00304">
    <property type="entry name" value="HAMP"/>
    <property type="match status" value="1"/>
</dbReference>
<keyword evidence="9 18" id="KW-0418">Kinase</keyword>
<feature type="transmembrane region" description="Helical" evidence="15">
    <location>
        <begin position="20"/>
        <end position="40"/>
    </location>
</feature>
<accession>A0ABW4YFX6</accession>
<name>A0ABW4YFX6_9BACL</name>
<evidence type="ECO:0000259" key="17">
    <source>
        <dbReference type="PROSITE" id="PS50885"/>
    </source>
</evidence>
<keyword evidence="11 15" id="KW-1133">Transmembrane helix</keyword>
<dbReference type="InterPro" id="IPR036890">
    <property type="entry name" value="HATPase_C_sf"/>
</dbReference>
<evidence type="ECO:0000256" key="11">
    <source>
        <dbReference type="ARBA" id="ARBA00022989"/>
    </source>
</evidence>
<feature type="domain" description="HAMP" evidence="17">
    <location>
        <begin position="326"/>
        <end position="378"/>
    </location>
</feature>
<dbReference type="InterPro" id="IPR003594">
    <property type="entry name" value="HATPase_dom"/>
</dbReference>
<dbReference type="InterPro" id="IPR033479">
    <property type="entry name" value="dCache_1"/>
</dbReference>
<evidence type="ECO:0000313" key="18">
    <source>
        <dbReference type="EMBL" id="MFD2114582.1"/>
    </source>
</evidence>
<proteinExistence type="predicted"/>
<dbReference type="InterPro" id="IPR005467">
    <property type="entry name" value="His_kinase_dom"/>
</dbReference>
<dbReference type="RefSeq" id="WP_377769595.1">
    <property type="nucleotide sequence ID" value="NZ_JBHUHO010000007.1"/>
</dbReference>
<dbReference type="PROSITE" id="PS50885">
    <property type="entry name" value="HAMP"/>
    <property type="match status" value="1"/>
</dbReference>
<keyword evidence="10" id="KW-0067">ATP-binding</keyword>
<evidence type="ECO:0000256" key="8">
    <source>
        <dbReference type="ARBA" id="ARBA00022741"/>
    </source>
</evidence>
<evidence type="ECO:0000256" key="12">
    <source>
        <dbReference type="ARBA" id="ARBA00023012"/>
    </source>
</evidence>
<gene>
    <name evidence="18" type="ORF">ACFSJH_02325</name>
</gene>